<proteinExistence type="predicted"/>
<accession>A0ABW4ZNI8</accession>
<dbReference type="RefSeq" id="WP_255900934.1">
    <property type="nucleotide sequence ID" value="NZ_JAFMZO010000002.1"/>
</dbReference>
<gene>
    <name evidence="1" type="ORF">ACFSJU_13420</name>
</gene>
<dbReference type="EMBL" id="JBHUHZ010000002">
    <property type="protein sequence ID" value="MFD2163401.1"/>
    <property type="molecule type" value="Genomic_DNA"/>
</dbReference>
<name>A0ABW4ZNI8_9SPHI</name>
<dbReference type="Proteomes" id="UP001597387">
    <property type="component" value="Unassembled WGS sequence"/>
</dbReference>
<protein>
    <submittedName>
        <fullName evidence="1">Uncharacterized protein</fullName>
    </submittedName>
</protein>
<reference evidence="2" key="1">
    <citation type="journal article" date="2019" name="Int. J. Syst. Evol. Microbiol.">
        <title>The Global Catalogue of Microorganisms (GCM) 10K type strain sequencing project: providing services to taxonomists for standard genome sequencing and annotation.</title>
        <authorList>
            <consortium name="The Broad Institute Genomics Platform"/>
            <consortium name="The Broad Institute Genome Sequencing Center for Infectious Disease"/>
            <person name="Wu L."/>
            <person name="Ma J."/>
        </authorList>
    </citation>
    <scope>NUCLEOTIDE SEQUENCE [LARGE SCALE GENOMIC DNA]</scope>
    <source>
        <strain evidence="2">KCTC 42217</strain>
    </source>
</reference>
<organism evidence="1 2">
    <name type="scientific">Paradesertivirga mongoliensis</name>
    <dbReference type="NCBI Taxonomy" id="2100740"/>
    <lineage>
        <taxon>Bacteria</taxon>
        <taxon>Pseudomonadati</taxon>
        <taxon>Bacteroidota</taxon>
        <taxon>Sphingobacteriia</taxon>
        <taxon>Sphingobacteriales</taxon>
        <taxon>Sphingobacteriaceae</taxon>
        <taxon>Paradesertivirga</taxon>
    </lineage>
</organism>
<keyword evidence="2" id="KW-1185">Reference proteome</keyword>
<evidence type="ECO:0000313" key="2">
    <source>
        <dbReference type="Proteomes" id="UP001597387"/>
    </source>
</evidence>
<evidence type="ECO:0000313" key="1">
    <source>
        <dbReference type="EMBL" id="MFD2163401.1"/>
    </source>
</evidence>
<sequence length="101" mass="11139">MGVYNQISGFAQDSIQLNIASHVQMHLDKNEMQYLNIRVGDEKGDGSLRIASDNTIQSLKLNVLAKSTVEILDSDIQKIDHKLSEGAIVAFRGKVLSLLNN</sequence>
<comment type="caution">
    <text evidence="1">The sequence shown here is derived from an EMBL/GenBank/DDBJ whole genome shotgun (WGS) entry which is preliminary data.</text>
</comment>